<comment type="cofactor">
    <cofactor evidence="1">
        <name>Mg(2+)</name>
        <dbReference type="ChEBI" id="CHEBI:18420"/>
    </cofactor>
</comment>
<dbReference type="PANTHER" id="PTHR43046:SF12">
    <property type="entry name" value="GDP-MANNOSE MANNOSYL HYDROLASE"/>
    <property type="match status" value="1"/>
</dbReference>
<dbReference type="Gene3D" id="3.90.79.10">
    <property type="entry name" value="Nucleoside Triphosphate Pyrophosphohydrolase"/>
    <property type="match status" value="1"/>
</dbReference>
<evidence type="ECO:0000256" key="2">
    <source>
        <dbReference type="ARBA" id="ARBA00022801"/>
    </source>
</evidence>
<dbReference type="InterPro" id="IPR020084">
    <property type="entry name" value="NUDIX_hydrolase_CS"/>
</dbReference>
<dbReference type="AlphaFoldDB" id="A0A3D9ZPJ1"/>
<sequence>MTFDLAAHIAGLARVRAAAGVLFRDPDGRVLLAKPTYKPGWEVPGGAAEADESPLTAARREIREELGVAFPVGRLLAVDWVAAAPPWDGGLMFLFDGGTLDEAALARIVLPADELSSYALVAPSELAGRLKPRLARRVLAALEADGPLYLEDGYAPTPPRSR</sequence>
<evidence type="ECO:0000313" key="6">
    <source>
        <dbReference type="Proteomes" id="UP000256913"/>
    </source>
</evidence>
<dbReference type="OrthoDB" id="4247482at2"/>
<dbReference type="Pfam" id="PF00293">
    <property type="entry name" value="NUDIX"/>
    <property type="match status" value="1"/>
</dbReference>
<keyword evidence="2" id="KW-0378">Hydrolase</keyword>
<dbReference type="CDD" id="cd18876">
    <property type="entry name" value="NUDIX_Hydrolase"/>
    <property type="match status" value="1"/>
</dbReference>
<organism evidence="5 6">
    <name type="scientific">Asanoa ferruginea</name>
    <dbReference type="NCBI Taxonomy" id="53367"/>
    <lineage>
        <taxon>Bacteria</taxon>
        <taxon>Bacillati</taxon>
        <taxon>Actinomycetota</taxon>
        <taxon>Actinomycetes</taxon>
        <taxon>Micromonosporales</taxon>
        <taxon>Micromonosporaceae</taxon>
        <taxon>Asanoa</taxon>
    </lineage>
</organism>
<dbReference type="PANTHER" id="PTHR43046">
    <property type="entry name" value="GDP-MANNOSE MANNOSYL HYDROLASE"/>
    <property type="match status" value="1"/>
</dbReference>
<keyword evidence="6" id="KW-1185">Reference proteome</keyword>
<reference evidence="5 6" key="1">
    <citation type="submission" date="2018-08" db="EMBL/GenBank/DDBJ databases">
        <title>Sequencing the genomes of 1000 actinobacteria strains.</title>
        <authorList>
            <person name="Klenk H.-P."/>
        </authorList>
    </citation>
    <scope>NUCLEOTIDE SEQUENCE [LARGE SCALE GENOMIC DNA]</scope>
    <source>
        <strain evidence="5 6">DSM 44099</strain>
    </source>
</reference>
<accession>A0A3D9ZPJ1</accession>
<dbReference type="Proteomes" id="UP000256913">
    <property type="component" value="Unassembled WGS sequence"/>
</dbReference>
<dbReference type="PROSITE" id="PS51462">
    <property type="entry name" value="NUDIX"/>
    <property type="match status" value="1"/>
</dbReference>
<feature type="domain" description="Nudix hydrolase" evidence="4">
    <location>
        <begin position="13"/>
        <end position="143"/>
    </location>
</feature>
<evidence type="ECO:0000256" key="1">
    <source>
        <dbReference type="ARBA" id="ARBA00001946"/>
    </source>
</evidence>
<dbReference type="GO" id="GO:0016787">
    <property type="term" value="F:hydrolase activity"/>
    <property type="evidence" value="ECO:0007669"/>
    <property type="project" value="UniProtKB-KW"/>
</dbReference>
<protein>
    <submittedName>
        <fullName evidence="5">NUDIX domain-containing protein</fullName>
    </submittedName>
</protein>
<dbReference type="InterPro" id="IPR015797">
    <property type="entry name" value="NUDIX_hydrolase-like_dom_sf"/>
</dbReference>
<evidence type="ECO:0000259" key="4">
    <source>
        <dbReference type="PROSITE" id="PS51462"/>
    </source>
</evidence>
<dbReference type="InterPro" id="IPR000086">
    <property type="entry name" value="NUDIX_hydrolase_dom"/>
</dbReference>
<dbReference type="PROSITE" id="PS00893">
    <property type="entry name" value="NUDIX_BOX"/>
    <property type="match status" value="1"/>
</dbReference>
<gene>
    <name evidence="5" type="ORF">DFJ67_4420</name>
</gene>
<comment type="caution">
    <text evidence="5">The sequence shown here is derived from an EMBL/GenBank/DDBJ whole genome shotgun (WGS) entry which is preliminary data.</text>
</comment>
<dbReference type="EMBL" id="QUMQ01000001">
    <property type="protein sequence ID" value="REF98402.1"/>
    <property type="molecule type" value="Genomic_DNA"/>
</dbReference>
<dbReference type="SUPFAM" id="SSF55811">
    <property type="entry name" value="Nudix"/>
    <property type="match status" value="1"/>
</dbReference>
<dbReference type="RefSeq" id="WP_116069694.1">
    <property type="nucleotide sequence ID" value="NZ_BONB01000047.1"/>
</dbReference>
<name>A0A3D9ZPJ1_9ACTN</name>
<evidence type="ECO:0000313" key="5">
    <source>
        <dbReference type="EMBL" id="REF98402.1"/>
    </source>
</evidence>
<proteinExistence type="predicted"/>
<keyword evidence="3" id="KW-0460">Magnesium</keyword>
<evidence type="ECO:0000256" key="3">
    <source>
        <dbReference type="ARBA" id="ARBA00022842"/>
    </source>
</evidence>